<dbReference type="InterPro" id="IPR029045">
    <property type="entry name" value="ClpP/crotonase-like_dom_sf"/>
</dbReference>
<dbReference type="Gene3D" id="1.10.12.10">
    <property type="entry name" value="Lyase 2-enoyl-coa Hydratase, Chain A, domain 2"/>
    <property type="match status" value="1"/>
</dbReference>
<dbReference type="InterPro" id="IPR001753">
    <property type="entry name" value="Enoyl-CoA_hydra/iso"/>
</dbReference>
<dbReference type="PANTHER" id="PTHR43684:SF4">
    <property type="entry name" value="ENOYL-COA HYDRATASE_ISOMERASE FAMILY PROTEIN (AFU_ORTHOLOGUE AFUA_1G01890)"/>
    <property type="match status" value="1"/>
</dbReference>
<proteinExistence type="inferred from homology"/>
<reference evidence="3" key="1">
    <citation type="submission" date="2022-07" db="EMBL/GenBank/DDBJ databases">
        <title>Fungi with potential for degradation of polypropylene.</title>
        <authorList>
            <person name="Gostincar C."/>
        </authorList>
    </citation>
    <scope>NUCLEOTIDE SEQUENCE</scope>
    <source>
        <strain evidence="3">EXF-13287</strain>
    </source>
</reference>
<dbReference type="CDD" id="cd06558">
    <property type="entry name" value="crotonase-like"/>
    <property type="match status" value="1"/>
</dbReference>
<evidence type="ECO:0000313" key="4">
    <source>
        <dbReference type="Proteomes" id="UP001174691"/>
    </source>
</evidence>
<evidence type="ECO:0000256" key="1">
    <source>
        <dbReference type="ARBA" id="ARBA00005254"/>
    </source>
</evidence>
<feature type="region of interest" description="Disordered" evidence="2">
    <location>
        <begin position="1"/>
        <end position="26"/>
    </location>
</feature>
<dbReference type="EMBL" id="JANBVN010000086">
    <property type="protein sequence ID" value="KAJ9148722.1"/>
    <property type="molecule type" value="Genomic_DNA"/>
</dbReference>
<dbReference type="AlphaFoldDB" id="A0AA38RHG6"/>
<dbReference type="Proteomes" id="UP001174691">
    <property type="component" value="Unassembled WGS sequence"/>
</dbReference>
<organism evidence="3 4">
    <name type="scientific">Coniochaeta hoffmannii</name>
    <dbReference type="NCBI Taxonomy" id="91930"/>
    <lineage>
        <taxon>Eukaryota</taxon>
        <taxon>Fungi</taxon>
        <taxon>Dikarya</taxon>
        <taxon>Ascomycota</taxon>
        <taxon>Pezizomycotina</taxon>
        <taxon>Sordariomycetes</taxon>
        <taxon>Sordariomycetidae</taxon>
        <taxon>Coniochaetales</taxon>
        <taxon>Coniochaetaceae</taxon>
        <taxon>Coniochaeta</taxon>
    </lineage>
</organism>
<comment type="caution">
    <text evidence="3">The sequence shown here is derived from an EMBL/GenBank/DDBJ whole genome shotgun (WGS) entry which is preliminary data.</text>
</comment>
<accession>A0AA38RHG6</accession>
<gene>
    <name evidence="3" type="ORF">NKR19_g5925</name>
</gene>
<keyword evidence="4" id="KW-1185">Reference proteome</keyword>
<comment type="similarity">
    <text evidence="1">Belongs to the enoyl-CoA hydratase/isomerase family.</text>
</comment>
<feature type="compositionally biased region" description="Polar residues" evidence="2">
    <location>
        <begin position="1"/>
        <end position="15"/>
    </location>
</feature>
<dbReference type="InterPro" id="IPR051053">
    <property type="entry name" value="ECH/Chromodomain_protein"/>
</dbReference>
<dbReference type="Gene3D" id="3.90.226.10">
    <property type="entry name" value="2-enoyl-CoA Hydratase, Chain A, domain 1"/>
    <property type="match status" value="1"/>
</dbReference>
<name>A0AA38RHG6_9PEZI</name>
<sequence length="323" mass="34699">MSPGQHPSSYTTLSLPQIRLSHNPPSSPTVTPVILVILDRPEAKNAFTEVMADSLITAFNLLSTDPRVRAVVLTGSDPSNRIFCAGMDLSSLTAPDPAPKEQSTTTAYTIESAPWQQSRAAYRDSGGRVALAIHNCSKPVIAALNGSAVGVGVTMTLAAAVRVASSAAKVGFVFARRGIAMEACSSFFLPRLIGGAKALHLVTVGGVYAATDPLVRDLFGEVVPPERVVGRAVEIAEEVAGSCSAVSVRVMKDMILRGADTPEGAHALESKVLYDLFRGRDFVEGVKSFKEKRSPRFEGNLDEDAPRVWPWWEWKEVREVPKL</sequence>
<evidence type="ECO:0000313" key="3">
    <source>
        <dbReference type="EMBL" id="KAJ9148722.1"/>
    </source>
</evidence>
<dbReference type="PANTHER" id="PTHR43684">
    <property type="match status" value="1"/>
</dbReference>
<dbReference type="Pfam" id="PF00378">
    <property type="entry name" value="ECH_1"/>
    <property type="match status" value="1"/>
</dbReference>
<dbReference type="InterPro" id="IPR014748">
    <property type="entry name" value="Enoyl-CoA_hydra_C"/>
</dbReference>
<protein>
    <submittedName>
        <fullName evidence="3">Enoyl-CoA hydratase/isomerase</fullName>
    </submittedName>
</protein>
<evidence type="ECO:0000256" key="2">
    <source>
        <dbReference type="SAM" id="MobiDB-lite"/>
    </source>
</evidence>
<dbReference type="SUPFAM" id="SSF52096">
    <property type="entry name" value="ClpP/crotonase"/>
    <property type="match status" value="1"/>
</dbReference>